<reference evidence="18 19" key="1">
    <citation type="submission" date="2023-05" db="EMBL/GenBank/DDBJ databases">
        <authorList>
            <person name="Guo Y."/>
        </authorList>
    </citation>
    <scope>NUCLEOTIDE SEQUENCE [LARGE SCALE GENOMIC DNA]</scope>
    <source>
        <strain evidence="18 19">GR2756</strain>
    </source>
</reference>
<dbReference type="PROSITE" id="PS01156">
    <property type="entry name" value="TONB_DEPENDENT_REC_2"/>
    <property type="match status" value="1"/>
</dbReference>
<dbReference type="InterPro" id="IPR039426">
    <property type="entry name" value="TonB-dep_rcpt-like"/>
</dbReference>
<evidence type="ECO:0000256" key="1">
    <source>
        <dbReference type="ARBA" id="ARBA00004571"/>
    </source>
</evidence>
<dbReference type="Proteomes" id="UP001259572">
    <property type="component" value="Unassembled WGS sequence"/>
</dbReference>
<sequence>MSVKYKQLSSAAVAAAILAGIMHPGAALAQSGAEAPEEGEIVVTATRREESVLDVPLSITALSGDKLVAEGKDDLADYIRQVPGVTFRQQSPGLNEISIRGVSGGGGQRAKAPISFYIDDVPVISDPGASPDVKTFDIERVEILRGPQGTLFGESAIGGVIRIISKRPDPNKFEARVRGSYLNFAHGEGGYNADVMLNIPVVNDKFAIRGTLSRRDEGGWIDNLSPAFGGQNINDLDFWSGRVTALWTPTPDLEISATGFFTRSEYGGRQFANRDYEQTINVDEARRDNIDQFNFTVKYDFDFAELVSSTNYFKRTTSRLFDLFSFNGFLPGLIDAEGGLPPGTVFDTFYQTLDIDDKSFVQEIRLISPGDSAFRWVAGLYYFDTKNNVGVDFMEIPSIPFNPLRLRRVEDYQQYAAFGQVEYDVSSRVTLITGLRYTKEDRKINYDQSDDFTSLTGFRFLPAIGIFDVDLGYDILTPKFAIQFKPSDQAQIYVSATNGFRGPGGNTDFNDNGVRQNVYGAEKIWSYELGAKGRFFDALTMEAAAFYTDWKDRQEVVNPGAPFNEQYVSNIGSAEIYGFEASLSYAFRYVTVGGNISYTHTEIVESGQTAFVGLPLTAQPEWRGSAYFDARFPLGNRFYLKAHGDISFEGDKIFSYTTPVKEGSYKLVNAIIGIARDNWSVDLFVRNLTDEFIAYGAGVNVSVNEPRVIGLAFDVSF</sequence>
<evidence type="ECO:0000259" key="16">
    <source>
        <dbReference type="Pfam" id="PF00593"/>
    </source>
</evidence>
<keyword evidence="4" id="KW-0410">Iron transport</keyword>
<evidence type="ECO:0000256" key="5">
    <source>
        <dbReference type="ARBA" id="ARBA00022692"/>
    </source>
</evidence>
<evidence type="ECO:0000256" key="3">
    <source>
        <dbReference type="ARBA" id="ARBA00022452"/>
    </source>
</evidence>
<protein>
    <submittedName>
        <fullName evidence="18">TonB-dependent receptor</fullName>
    </submittedName>
</protein>
<organism evidence="18 19">
    <name type="scientific">Sphingosinicella rhizophila</name>
    <dbReference type="NCBI Taxonomy" id="3050082"/>
    <lineage>
        <taxon>Bacteria</taxon>
        <taxon>Pseudomonadati</taxon>
        <taxon>Pseudomonadota</taxon>
        <taxon>Alphaproteobacteria</taxon>
        <taxon>Sphingomonadales</taxon>
        <taxon>Sphingosinicellaceae</taxon>
        <taxon>Sphingosinicella</taxon>
    </lineage>
</organism>
<evidence type="ECO:0000256" key="13">
    <source>
        <dbReference type="PROSITE-ProRule" id="PRU10144"/>
    </source>
</evidence>
<evidence type="ECO:0000256" key="12">
    <source>
        <dbReference type="PROSITE-ProRule" id="PRU01360"/>
    </source>
</evidence>
<feature type="domain" description="TonB-dependent receptor-like beta-barrel" evidence="16">
    <location>
        <begin position="267"/>
        <end position="688"/>
    </location>
</feature>
<feature type="short sequence motif" description="TonB C-terminal box" evidence="13">
    <location>
        <begin position="700"/>
        <end position="717"/>
    </location>
</feature>
<dbReference type="EMBL" id="JAVUPU010000009">
    <property type="protein sequence ID" value="MDT9600516.1"/>
    <property type="molecule type" value="Genomic_DNA"/>
</dbReference>
<evidence type="ECO:0000313" key="18">
    <source>
        <dbReference type="EMBL" id="MDT9600516.1"/>
    </source>
</evidence>
<dbReference type="Pfam" id="PF00593">
    <property type="entry name" value="TonB_dep_Rec_b-barrel"/>
    <property type="match status" value="1"/>
</dbReference>
<evidence type="ECO:0000259" key="17">
    <source>
        <dbReference type="Pfam" id="PF07715"/>
    </source>
</evidence>
<evidence type="ECO:0000256" key="7">
    <source>
        <dbReference type="ARBA" id="ARBA00023004"/>
    </source>
</evidence>
<comment type="similarity">
    <text evidence="12 14">Belongs to the TonB-dependent receptor family.</text>
</comment>
<dbReference type="RefSeq" id="WP_315727752.1">
    <property type="nucleotide sequence ID" value="NZ_JAVUPU010000009.1"/>
</dbReference>
<dbReference type="SUPFAM" id="SSF56935">
    <property type="entry name" value="Porins"/>
    <property type="match status" value="1"/>
</dbReference>
<dbReference type="InterPro" id="IPR012910">
    <property type="entry name" value="Plug_dom"/>
</dbReference>
<evidence type="ECO:0000256" key="4">
    <source>
        <dbReference type="ARBA" id="ARBA00022496"/>
    </source>
</evidence>
<evidence type="ECO:0000256" key="10">
    <source>
        <dbReference type="ARBA" id="ARBA00023136"/>
    </source>
</evidence>
<name>A0ABU3QAT0_9SPHN</name>
<keyword evidence="3 12" id="KW-1134">Transmembrane beta strand</keyword>
<evidence type="ECO:0000256" key="11">
    <source>
        <dbReference type="ARBA" id="ARBA00023237"/>
    </source>
</evidence>
<keyword evidence="5 12" id="KW-0812">Transmembrane</keyword>
<evidence type="ECO:0000256" key="2">
    <source>
        <dbReference type="ARBA" id="ARBA00022448"/>
    </source>
</evidence>
<comment type="subcellular location">
    <subcellularLocation>
        <location evidence="1 12">Cell outer membrane</location>
        <topology evidence="1 12">Multi-pass membrane protein</topology>
    </subcellularLocation>
</comment>
<dbReference type="InterPro" id="IPR036942">
    <property type="entry name" value="Beta-barrel_TonB_sf"/>
</dbReference>
<dbReference type="Pfam" id="PF07715">
    <property type="entry name" value="Plug"/>
    <property type="match status" value="1"/>
</dbReference>
<dbReference type="InterPro" id="IPR000531">
    <property type="entry name" value="Beta-barrel_TonB"/>
</dbReference>
<keyword evidence="19" id="KW-1185">Reference proteome</keyword>
<feature type="domain" description="TonB-dependent receptor plug" evidence="17">
    <location>
        <begin position="52"/>
        <end position="160"/>
    </location>
</feature>
<dbReference type="Gene3D" id="2.40.170.20">
    <property type="entry name" value="TonB-dependent receptor, beta-barrel domain"/>
    <property type="match status" value="1"/>
</dbReference>
<feature type="chain" id="PRO_5045961206" evidence="15">
    <location>
        <begin position="30"/>
        <end position="717"/>
    </location>
</feature>
<dbReference type="PROSITE" id="PS52016">
    <property type="entry name" value="TONB_DEPENDENT_REC_3"/>
    <property type="match status" value="1"/>
</dbReference>
<dbReference type="PANTHER" id="PTHR32552">
    <property type="entry name" value="FERRICHROME IRON RECEPTOR-RELATED"/>
    <property type="match status" value="1"/>
</dbReference>
<keyword evidence="10 12" id="KW-0472">Membrane</keyword>
<keyword evidence="9 14" id="KW-0798">TonB box</keyword>
<evidence type="ECO:0000313" key="19">
    <source>
        <dbReference type="Proteomes" id="UP001259572"/>
    </source>
</evidence>
<keyword evidence="6 15" id="KW-0732">Signal</keyword>
<evidence type="ECO:0000256" key="6">
    <source>
        <dbReference type="ARBA" id="ARBA00022729"/>
    </source>
</evidence>
<keyword evidence="11 12" id="KW-0998">Cell outer membrane</keyword>
<gene>
    <name evidence="18" type="ORF">RQX22_16265</name>
</gene>
<proteinExistence type="inferred from homology"/>
<feature type="signal peptide" evidence="15">
    <location>
        <begin position="1"/>
        <end position="29"/>
    </location>
</feature>
<accession>A0ABU3QAT0</accession>
<dbReference type="CDD" id="cd01347">
    <property type="entry name" value="ligand_gated_channel"/>
    <property type="match status" value="1"/>
</dbReference>
<keyword evidence="2 12" id="KW-0813">Transport</keyword>
<dbReference type="InterPro" id="IPR010917">
    <property type="entry name" value="TonB_rcpt_CS"/>
</dbReference>
<evidence type="ECO:0000256" key="14">
    <source>
        <dbReference type="RuleBase" id="RU003357"/>
    </source>
</evidence>
<evidence type="ECO:0000256" key="8">
    <source>
        <dbReference type="ARBA" id="ARBA00023065"/>
    </source>
</evidence>
<comment type="caution">
    <text evidence="18">The sequence shown here is derived from an EMBL/GenBank/DDBJ whole genome shotgun (WGS) entry which is preliminary data.</text>
</comment>
<dbReference type="PANTHER" id="PTHR32552:SF81">
    <property type="entry name" value="TONB-DEPENDENT OUTER MEMBRANE RECEPTOR"/>
    <property type="match status" value="1"/>
</dbReference>
<keyword evidence="18" id="KW-0675">Receptor</keyword>
<evidence type="ECO:0000256" key="15">
    <source>
        <dbReference type="SAM" id="SignalP"/>
    </source>
</evidence>
<evidence type="ECO:0000256" key="9">
    <source>
        <dbReference type="ARBA" id="ARBA00023077"/>
    </source>
</evidence>
<keyword evidence="8" id="KW-0406">Ion transport</keyword>
<keyword evidence="7" id="KW-0408">Iron</keyword>